<accession>A0A9W6LQC6</accession>
<gene>
    <name evidence="2" type="ORF">LMG27198_03920</name>
</gene>
<keyword evidence="3" id="KW-1185">Reference proteome</keyword>
<dbReference type="InterPro" id="IPR032710">
    <property type="entry name" value="NTF2-like_dom_sf"/>
</dbReference>
<dbReference type="Gene3D" id="3.10.450.50">
    <property type="match status" value="2"/>
</dbReference>
<evidence type="ECO:0000313" key="3">
    <source>
        <dbReference type="Proteomes" id="UP001144323"/>
    </source>
</evidence>
<protein>
    <recommendedName>
        <fullName evidence="1">SnoaL-like domain-containing protein</fullName>
    </recommendedName>
</protein>
<sequence length="293" mass="33775">MPDGESRAVKLSATEIRFIIGELLDARISRQYDRFLSFVDPAVVLTCHSWREGVLGPNVWPGSDGLRNLFVRTDENYLPVDFEILDILVDGDRAAVRWRGDWRRHDNGRVYTNDAAHFLRWENGRVIEMHEFFDAHCQSTPSCACTPGFEALLTPRPSGILPDEMRRRARRLLHFQIGRPEPDLLREWFSPDVVCEFIGDRARTPYAGRHAGLETLLGIIRSVHVDFDQRPLALSDLLIEDERAACWRHVEWRHRGTGRVGVSELADFVKFDNGLVIELIEFRDTVSLLRMQD</sequence>
<evidence type="ECO:0000313" key="2">
    <source>
        <dbReference type="EMBL" id="GLI91400.1"/>
    </source>
</evidence>
<organism evidence="2 3">
    <name type="scientific">Methylocystis echinoides</name>
    <dbReference type="NCBI Taxonomy" id="29468"/>
    <lineage>
        <taxon>Bacteria</taxon>
        <taxon>Pseudomonadati</taxon>
        <taxon>Pseudomonadota</taxon>
        <taxon>Alphaproteobacteria</taxon>
        <taxon>Hyphomicrobiales</taxon>
        <taxon>Methylocystaceae</taxon>
        <taxon>Methylocystis</taxon>
    </lineage>
</organism>
<proteinExistence type="predicted"/>
<dbReference type="PANTHER" id="PTHR41252:SF1">
    <property type="entry name" value="BLR2505 PROTEIN"/>
    <property type="match status" value="1"/>
</dbReference>
<dbReference type="RefSeq" id="WP_281800027.1">
    <property type="nucleotide sequence ID" value="NZ_BSEC01000001.1"/>
</dbReference>
<dbReference type="Pfam" id="PF12680">
    <property type="entry name" value="SnoaL_2"/>
    <property type="match status" value="1"/>
</dbReference>
<dbReference type="InterPro" id="IPR037401">
    <property type="entry name" value="SnoaL-like"/>
</dbReference>
<dbReference type="AlphaFoldDB" id="A0A9W6LQC6"/>
<dbReference type="PANTHER" id="PTHR41252">
    <property type="entry name" value="BLR2505 PROTEIN"/>
    <property type="match status" value="1"/>
</dbReference>
<dbReference type="SUPFAM" id="SSF54427">
    <property type="entry name" value="NTF2-like"/>
    <property type="match status" value="2"/>
</dbReference>
<dbReference type="Proteomes" id="UP001144323">
    <property type="component" value="Unassembled WGS sequence"/>
</dbReference>
<evidence type="ECO:0000259" key="1">
    <source>
        <dbReference type="Pfam" id="PF12680"/>
    </source>
</evidence>
<dbReference type="EMBL" id="BSEC01000001">
    <property type="protein sequence ID" value="GLI91400.1"/>
    <property type="molecule type" value="Genomic_DNA"/>
</dbReference>
<reference evidence="2" key="1">
    <citation type="journal article" date="2023" name="Int. J. Syst. Evol. Microbiol.">
        <title>Methylocystis iwaonis sp. nov., a type II methane-oxidizing bacterium from surface soil of a rice paddy field in Japan, and emended description of the genus Methylocystis (ex Whittenbury et al. 1970) Bowman et al. 1993.</title>
        <authorList>
            <person name="Kaise H."/>
            <person name="Sawadogo J.B."/>
            <person name="Alam M.S."/>
            <person name="Ueno C."/>
            <person name="Dianou D."/>
            <person name="Shinjo R."/>
            <person name="Asakawa S."/>
        </authorList>
    </citation>
    <scope>NUCLEOTIDE SEQUENCE</scope>
    <source>
        <strain evidence="2">LMG27198</strain>
    </source>
</reference>
<comment type="caution">
    <text evidence="2">The sequence shown here is derived from an EMBL/GenBank/DDBJ whole genome shotgun (WGS) entry which is preliminary data.</text>
</comment>
<name>A0A9W6LQC6_9HYPH</name>
<feature type="domain" description="SnoaL-like" evidence="1">
    <location>
        <begin position="23"/>
        <end position="129"/>
    </location>
</feature>